<dbReference type="InterPro" id="IPR003593">
    <property type="entry name" value="AAA+_ATPase"/>
</dbReference>
<organism evidence="6 7">
    <name type="scientific">Rhodoferax aquaticus</name>
    <dbReference type="NCBI Taxonomy" id="2527691"/>
    <lineage>
        <taxon>Bacteria</taxon>
        <taxon>Pseudomonadati</taxon>
        <taxon>Pseudomonadota</taxon>
        <taxon>Betaproteobacteria</taxon>
        <taxon>Burkholderiales</taxon>
        <taxon>Comamonadaceae</taxon>
        <taxon>Rhodoferax</taxon>
    </lineage>
</organism>
<evidence type="ECO:0000256" key="1">
    <source>
        <dbReference type="ARBA" id="ARBA00022448"/>
    </source>
</evidence>
<dbReference type="PANTHER" id="PTHR45772:SF2">
    <property type="entry name" value="ABC TRANSPORTER ATP-BINDING PROTEIN"/>
    <property type="match status" value="1"/>
</dbReference>
<reference evidence="7" key="2">
    <citation type="journal article" date="2020" name="Int. J. Syst. Evol. Microbiol.">
        <title>Genomic insights into a novel species Rhodoferax aquaticus sp. nov., isolated from freshwater.</title>
        <authorList>
            <person name="Li T."/>
            <person name="Zhuo Y."/>
            <person name="Jin C.Z."/>
            <person name="Wu X."/>
            <person name="Ko S.R."/>
            <person name="Jin F.J."/>
            <person name="Ahn C.Y."/>
            <person name="Oh H.M."/>
            <person name="Lee H.G."/>
            <person name="Jin L."/>
        </authorList>
    </citation>
    <scope>NUCLEOTIDE SEQUENCE [LARGE SCALE GENOMIC DNA]</scope>
    <source>
        <strain evidence="7">Gr-4</strain>
    </source>
</reference>
<dbReference type="GO" id="GO:0005524">
    <property type="term" value="F:ATP binding"/>
    <property type="evidence" value="ECO:0007669"/>
    <property type="project" value="UniProtKB-KW"/>
</dbReference>
<accession>A0A515EU33</accession>
<dbReference type="InterPro" id="IPR003439">
    <property type="entry name" value="ABC_transporter-like_ATP-bd"/>
</dbReference>
<dbReference type="KEGG" id="rhg:EXZ61_19455"/>
<dbReference type="Gene3D" id="3.40.50.300">
    <property type="entry name" value="P-loop containing nucleotide triphosphate hydrolases"/>
    <property type="match status" value="1"/>
</dbReference>
<evidence type="ECO:0000313" key="6">
    <source>
        <dbReference type="EMBL" id="QDL56161.1"/>
    </source>
</evidence>
<protein>
    <submittedName>
        <fullName evidence="6">ABC transporter ATP-binding protein</fullName>
    </submittedName>
</protein>
<dbReference type="Proteomes" id="UP000317365">
    <property type="component" value="Chromosome"/>
</dbReference>
<dbReference type="SMART" id="SM00382">
    <property type="entry name" value="AAA"/>
    <property type="match status" value="1"/>
</dbReference>
<dbReference type="Pfam" id="PF00005">
    <property type="entry name" value="ABC_tran"/>
    <property type="match status" value="1"/>
</dbReference>
<dbReference type="AlphaFoldDB" id="A0A515EU33"/>
<dbReference type="InterPro" id="IPR027417">
    <property type="entry name" value="P-loop_NTPase"/>
</dbReference>
<dbReference type="SUPFAM" id="SSF52540">
    <property type="entry name" value="P-loop containing nucleoside triphosphate hydrolases"/>
    <property type="match status" value="1"/>
</dbReference>
<sequence>MSTAVLKVDKLVKRFGGLTATDHACVSVGQGEIHALIGPNGAGKTTLIHQISGALHSDSGSIHFCGQDVTTLPMHERALLGLVRSYQITSIFGRLSVLDNIALAVQAVEGSSFRFWTSSRSDKERYAKAQAVAERVGLGQHLHRLANALSHGEQRQLEVGLALATRPKLLLLDEPMAGMGPDESERMVGLLQSLRGETTILLVEHDMDAVFRLADTISVLVFGKVIACGDAQHIKDNPEVKRAYLGDEAHPTGPAQEAA</sequence>
<gene>
    <name evidence="6" type="ORF">EXZ61_19455</name>
</gene>
<feature type="domain" description="ABC transporter" evidence="5">
    <location>
        <begin position="6"/>
        <end position="247"/>
    </location>
</feature>
<keyword evidence="2" id="KW-0472">Membrane</keyword>
<keyword evidence="2" id="KW-1003">Cell membrane</keyword>
<dbReference type="CDD" id="cd03219">
    <property type="entry name" value="ABC_Mj1267_LivG_branched"/>
    <property type="match status" value="1"/>
</dbReference>
<keyword evidence="4 6" id="KW-0067">ATP-binding</keyword>
<dbReference type="EMBL" id="CP036282">
    <property type="protein sequence ID" value="QDL56161.1"/>
    <property type="molecule type" value="Genomic_DNA"/>
</dbReference>
<evidence type="ECO:0000256" key="2">
    <source>
        <dbReference type="ARBA" id="ARBA00022475"/>
    </source>
</evidence>
<evidence type="ECO:0000259" key="5">
    <source>
        <dbReference type="PROSITE" id="PS50893"/>
    </source>
</evidence>
<dbReference type="RefSeq" id="WP_142813535.1">
    <property type="nucleotide sequence ID" value="NZ_CP036282.1"/>
</dbReference>
<reference evidence="7" key="1">
    <citation type="submission" date="2019-02" db="EMBL/GenBank/DDBJ databases">
        <title>Complete genome sequence of Rhodoferax sp. Gr-4.</title>
        <authorList>
            <person name="Jin L."/>
        </authorList>
    </citation>
    <scope>NUCLEOTIDE SEQUENCE [LARGE SCALE GENOMIC DNA]</scope>
    <source>
        <strain evidence="7">Gr-4</strain>
    </source>
</reference>
<proteinExistence type="predicted"/>
<name>A0A515EU33_9BURK</name>
<dbReference type="InterPro" id="IPR051120">
    <property type="entry name" value="ABC_AA/LPS_Transport"/>
</dbReference>
<dbReference type="GO" id="GO:0016887">
    <property type="term" value="F:ATP hydrolysis activity"/>
    <property type="evidence" value="ECO:0007669"/>
    <property type="project" value="InterPro"/>
</dbReference>
<keyword evidence="1" id="KW-0813">Transport</keyword>
<dbReference type="PANTHER" id="PTHR45772">
    <property type="entry name" value="CONSERVED COMPONENT OF ABC TRANSPORTER FOR NATURAL AMINO ACIDS-RELATED"/>
    <property type="match status" value="1"/>
</dbReference>
<evidence type="ECO:0000313" key="7">
    <source>
        <dbReference type="Proteomes" id="UP000317365"/>
    </source>
</evidence>
<dbReference type="InterPro" id="IPR032823">
    <property type="entry name" value="BCA_ABC_TP_C"/>
</dbReference>
<keyword evidence="3" id="KW-0547">Nucleotide-binding</keyword>
<evidence type="ECO:0000256" key="3">
    <source>
        <dbReference type="ARBA" id="ARBA00022741"/>
    </source>
</evidence>
<dbReference type="GO" id="GO:0005886">
    <property type="term" value="C:plasma membrane"/>
    <property type="evidence" value="ECO:0007669"/>
    <property type="project" value="TreeGrafter"/>
</dbReference>
<dbReference type="PROSITE" id="PS50893">
    <property type="entry name" value="ABC_TRANSPORTER_2"/>
    <property type="match status" value="1"/>
</dbReference>
<dbReference type="Pfam" id="PF12399">
    <property type="entry name" value="BCA_ABC_TP_C"/>
    <property type="match status" value="1"/>
</dbReference>
<evidence type="ECO:0000256" key="4">
    <source>
        <dbReference type="ARBA" id="ARBA00022840"/>
    </source>
</evidence>
<keyword evidence="7" id="KW-1185">Reference proteome</keyword>